<reference evidence="1" key="1">
    <citation type="submission" date="2025-08" db="UniProtKB">
        <authorList>
            <consortium name="RefSeq"/>
        </authorList>
    </citation>
    <scope>IDENTIFICATION</scope>
</reference>
<dbReference type="PaxDb" id="4097-A0A1S3ZTW7"/>
<dbReference type="Gene3D" id="3.30.420.10">
    <property type="entry name" value="Ribonuclease H-like superfamily/Ribonuclease H"/>
    <property type="match status" value="1"/>
</dbReference>
<dbReference type="OMA" id="AHFIPAR"/>
<dbReference type="OrthoDB" id="1226522at2759"/>
<dbReference type="PANTHER" id="PTHR45835:SF108">
    <property type="entry name" value="INTEGRASE ZINC-BINDING DOMAIN-CONTAINING PROTEIN"/>
    <property type="match status" value="1"/>
</dbReference>
<dbReference type="PANTHER" id="PTHR45835">
    <property type="entry name" value="YALI0A06105P"/>
    <property type="match status" value="1"/>
</dbReference>
<accession>A0A1S3ZTW7</accession>
<dbReference type="AlphaFoldDB" id="A0A1S3ZTW7"/>
<sequence length="192" mass="22164">MVRNGAESSLVAEVKEKQLIDPALAQMKEAVLNNKISTFSLGGEDGVLRCQGRLCVPDMDNLRGRVMEEAHHSRYSQVKAEHQRPSGLTQLMEIPMWKWEIINMDFVVGLPRTQRKFDSIWVIVDRLTKSAHFLPVKSTDTAEQYAQLQVRKLRNKEVASVKVLWQSQQVEEATWEVESEMKEKYPHLFEQV</sequence>
<gene>
    <name evidence="1" type="primary">LOC107790444</name>
</gene>
<dbReference type="GO" id="GO:0003676">
    <property type="term" value="F:nucleic acid binding"/>
    <property type="evidence" value="ECO:0007669"/>
    <property type="project" value="InterPro"/>
</dbReference>
<evidence type="ECO:0000313" key="1">
    <source>
        <dbReference type="RefSeq" id="XP_016467856.1"/>
    </source>
</evidence>
<organism evidence="1">
    <name type="scientific">Nicotiana tabacum</name>
    <name type="common">Common tobacco</name>
    <dbReference type="NCBI Taxonomy" id="4097"/>
    <lineage>
        <taxon>Eukaryota</taxon>
        <taxon>Viridiplantae</taxon>
        <taxon>Streptophyta</taxon>
        <taxon>Embryophyta</taxon>
        <taxon>Tracheophyta</taxon>
        <taxon>Spermatophyta</taxon>
        <taxon>Magnoliopsida</taxon>
        <taxon>eudicotyledons</taxon>
        <taxon>Gunneridae</taxon>
        <taxon>Pentapetalae</taxon>
        <taxon>asterids</taxon>
        <taxon>lamiids</taxon>
        <taxon>Solanales</taxon>
        <taxon>Solanaceae</taxon>
        <taxon>Nicotianoideae</taxon>
        <taxon>Nicotianeae</taxon>
        <taxon>Nicotiana</taxon>
    </lineage>
</organism>
<dbReference type="STRING" id="4097.A0A1S3ZTW7"/>
<dbReference type="SUPFAM" id="SSF53098">
    <property type="entry name" value="Ribonuclease H-like"/>
    <property type="match status" value="1"/>
</dbReference>
<dbReference type="KEGG" id="nta:107790444"/>
<proteinExistence type="predicted"/>
<dbReference type="RefSeq" id="XP_016467856.1">
    <property type="nucleotide sequence ID" value="XM_016612370.1"/>
</dbReference>
<dbReference type="InterPro" id="IPR036397">
    <property type="entry name" value="RNaseH_sf"/>
</dbReference>
<dbReference type="InterPro" id="IPR012337">
    <property type="entry name" value="RNaseH-like_sf"/>
</dbReference>
<name>A0A1S3ZTW7_TOBAC</name>
<protein>
    <submittedName>
        <fullName evidence="1">Uncharacterized protein</fullName>
    </submittedName>
</protein>